<dbReference type="PANTHER" id="PTHR14255">
    <property type="entry name" value="CEREBLON"/>
    <property type="match status" value="1"/>
</dbReference>
<evidence type="ECO:0000256" key="6">
    <source>
        <dbReference type="SAM" id="Phobius"/>
    </source>
</evidence>
<dbReference type="AlphaFoldDB" id="A0A445H5Z8"/>
<comment type="subcellular location">
    <subcellularLocation>
        <location evidence="1">Membrane</location>
        <topology evidence="1">Multi-pass membrane protein</topology>
    </subcellularLocation>
</comment>
<dbReference type="GO" id="GO:0031464">
    <property type="term" value="C:Cul4A-RING E3 ubiquitin ligase complex"/>
    <property type="evidence" value="ECO:0007669"/>
    <property type="project" value="TreeGrafter"/>
</dbReference>
<dbReference type="Proteomes" id="UP000289340">
    <property type="component" value="Chromosome 14"/>
</dbReference>
<sequence length="332" mass="37392">MRHVVIFSFNFLLLCVFISAITSTKSEVSSTNEEQSFSYHIKALEFIWKHLGYQHVWPEMEFSWRIVVGTLIGILGAAFGSVGGVGGGGIFVPMLILIIGFDPKSAVAISKCMVTGAAISAVFFCMKQRHPTLDEPVIDYDLMLLIQPTLMLGISIGVILSVIFADWMVTILLIILCIVTSIRAFFMGADTWKKETKMKEVNATNLQYLCDLTLEQQPIGNLRRLSSFQSLLLLAVRKKDTSIFQVVQMKGTKRILENLRLAYIGAVLFFTLSKSVIICHKGMQLSMQVSILGNMYWKEFVLIFIVWLAFVVLQIANKFLFLLELAFHSSFF</sequence>
<feature type="transmembrane region" description="Helical" evidence="6">
    <location>
        <begin position="106"/>
        <end position="124"/>
    </location>
</feature>
<evidence type="ECO:0000256" key="4">
    <source>
        <dbReference type="ARBA" id="ARBA00022989"/>
    </source>
</evidence>
<keyword evidence="5 6" id="KW-0472">Membrane</keyword>
<dbReference type="EMBL" id="QZWG01000014">
    <property type="protein sequence ID" value="RZB68872.1"/>
    <property type="molecule type" value="Genomic_DNA"/>
</dbReference>
<evidence type="ECO:0000256" key="7">
    <source>
        <dbReference type="SAM" id="SignalP"/>
    </source>
</evidence>
<name>A0A445H5Z8_GLYSO</name>
<gene>
    <name evidence="8" type="ORF">D0Y65_038586</name>
</gene>
<feature type="signal peptide" evidence="7">
    <location>
        <begin position="1"/>
        <end position="26"/>
    </location>
</feature>
<reference evidence="8 9" key="1">
    <citation type="submission" date="2018-09" db="EMBL/GenBank/DDBJ databases">
        <title>A high-quality reference genome of wild soybean provides a powerful tool to mine soybean genomes.</title>
        <authorList>
            <person name="Xie M."/>
            <person name="Chung C.Y.L."/>
            <person name="Li M.-W."/>
            <person name="Wong F.-L."/>
            <person name="Chan T.-F."/>
            <person name="Lam H.-M."/>
        </authorList>
    </citation>
    <scope>NUCLEOTIDE SEQUENCE [LARGE SCALE GENOMIC DNA]</scope>
    <source>
        <strain evidence="9">cv. W05</strain>
        <tissue evidence="8">Hypocotyl of etiolated seedlings</tissue>
    </source>
</reference>
<feature type="transmembrane region" description="Helical" evidence="6">
    <location>
        <begin position="300"/>
        <end position="323"/>
    </location>
</feature>
<evidence type="ECO:0000256" key="1">
    <source>
        <dbReference type="ARBA" id="ARBA00004141"/>
    </source>
</evidence>
<keyword evidence="9" id="KW-1185">Reference proteome</keyword>
<accession>A0A445H5Z8</accession>
<dbReference type="PANTHER" id="PTHR14255:SF28">
    <property type="entry name" value="TRANSMEMBRANE PROTEIN TAUE-RELATED"/>
    <property type="match status" value="1"/>
</dbReference>
<comment type="similarity">
    <text evidence="2">Belongs to the 4-toluene sulfonate uptake permease (TSUP) (TC 2.A.102) family.</text>
</comment>
<dbReference type="Pfam" id="PF01925">
    <property type="entry name" value="TauE"/>
    <property type="match status" value="1"/>
</dbReference>
<keyword evidence="4 6" id="KW-1133">Transmembrane helix</keyword>
<feature type="transmembrane region" description="Helical" evidence="6">
    <location>
        <begin position="144"/>
        <end position="164"/>
    </location>
</feature>
<feature type="transmembrane region" description="Helical" evidence="6">
    <location>
        <begin position="261"/>
        <end position="279"/>
    </location>
</feature>
<feature type="chain" id="PRO_5019476179" evidence="7">
    <location>
        <begin position="27"/>
        <end position="332"/>
    </location>
</feature>
<feature type="transmembrane region" description="Helical" evidence="6">
    <location>
        <begin position="66"/>
        <end position="99"/>
    </location>
</feature>
<comment type="caution">
    <text evidence="8">The sequence shown here is derived from an EMBL/GenBank/DDBJ whole genome shotgun (WGS) entry which is preliminary data.</text>
</comment>
<evidence type="ECO:0000313" key="9">
    <source>
        <dbReference type="Proteomes" id="UP000289340"/>
    </source>
</evidence>
<feature type="transmembrane region" description="Helical" evidence="6">
    <location>
        <begin position="171"/>
        <end position="189"/>
    </location>
</feature>
<keyword evidence="3 6" id="KW-0812">Transmembrane</keyword>
<evidence type="ECO:0000256" key="5">
    <source>
        <dbReference type="ARBA" id="ARBA00023136"/>
    </source>
</evidence>
<evidence type="ECO:0000256" key="2">
    <source>
        <dbReference type="ARBA" id="ARBA00009142"/>
    </source>
</evidence>
<keyword evidence="7" id="KW-0732">Signal</keyword>
<evidence type="ECO:0000313" key="8">
    <source>
        <dbReference type="EMBL" id="RZB68872.1"/>
    </source>
</evidence>
<protein>
    <submittedName>
        <fullName evidence="8">Sulfite exporter TauE/SafE family protein 3 isoform D</fullName>
    </submittedName>
</protein>
<organism evidence="8 9">
    <name type="scientific">Glycine soja</name>
    <name type="common">Wild soybean</name>
    <dbReference type="NCBI Taxonomy" id="3848"/>
    <lineage>
        <taxon>Eukaryota</taxon>
        <taxon>Viridiplantae</taxon>
        <taxon>Streptophyta</taxon>
        <taxon>Embryophyta</taxon>
        <taxon>Tracheophyta</taxon>
        <taxon>Spermatophyta</taxon>
        <taxon>Magnoliopsida</taxon>
        <taxon>eudicotyledons</taxon>
        <taxon>Gunneridae</taxon>
        <taxon>Pentapetalae</taxon>
        <taxon>rosids</taxon>
        <taxon>fabids</taxon>
        <taxon>Fabales</taxon>
        <taxon>Fabaceae</taxon>
        <taxon>Papilionoideae</taxon>
        <taxon>50 kb inversion clade</taxon>
        <taxon>NPAAA clade</taxon>
        <taxon>indigoferoid/millettioid clade</taxon>
        <taxon>Phaseoleae</taxon>
        <taxon>Glycine</taxon>
        <taxon>Glycine subgen. Soja</taxon>
    </lineage>
</organism>
<dbReference type="GO" id="GO:0016567">
    <property type="term" value="P:protein ubiquitination"/>
    <property type="evidence" value="ECO:0007669"/>
    <property type="project" value="TreeGrafter"/>
</dbReference>
<dbReference type="InterPro" id="IPR002781">
    <property type="entry name" value="TM_pro_TauE-like"/>
</dbReference>
<evidence type="ECO:0000256" key="3">
    <source>
        <dbReference type="ARBA" id="ARBA00022692"/>
    </source>
</evidence>
<proteinExistence type="inferred from homology"/>
<dbReference type="GO" id="GO:0016020">
    <property type="term" value="C:membrane"/>
    <property type="evidence" value="ECO:0007669"/>
    <property type="project" value="UniProtKB-SubCell"/>
</dbReference>